<dbReference type="RefSeq" id="WP_038092735.1">
    <property type="nucleotide sequence ID" value="NZ_JHEG04000001.1"/>
</dbReference>
<dbReference type="InterPro" id="IPR036378">
    <property type="entry name" value="FAS1_dom_sf"/>
</dbReference>
<dbReference type="Proteomes" id="UP000029738">
    <property type="component" value="Unassembled WGS sequence"/>
</dbReference>
<comment type="caution">
    <text evidence="3">The sequence shown here is derived from an EMBL/GenBank/DDBJ whole genome shotgun (WGS) entry which is preliminary data.</text>
</comment>
<dbReference type="PANTHER" id="PTHR10900">
    <property type="entry name" value="PERIOSTIN-RELATED"/>
    <property type="match status" value="1"/>
</dbReference>
<evidence type="ECO:0000313" key="3">
    <source>
        <dbReference type="EMBL" id="KIE06899.1"/>
    </source>
</evidence>
<organism evidence="3">
    <name type="scientific">Tolypothrix bouteillei VB521301</name>
    <dbReference type="NCBI Taxonomy" id="1479485"/>
    <lineage>
        <taxon>Bacteria</taxon>
        <taxon>Bacillati</taxon>
        <taxon>Cyanobacteriota</taxon>
        <taxon>Cyanophyceae</taxon>
        <taxon>Nostocales</taxon>
        <taxon>Tolypothrichaceae</taxon>
        <taxon>Tolypothrix</taxon>
    </lineage>
</organism>
<dbReference type="AlphaFoldDB" id="A0A0C1QN04"/>
<reference evidence="2" key="2">
    <citation type="submission" date="2019-11" db="EMBL/GenBank/DDBJ databases">
        <title>Improved Assembly of Tolypothrix boutellei genome.</title>
        <authorList>
            <person name="Sarangi A.N."/>
            <person name="Mukherjee M."/>
            <person name="Ghosh S."/>
            <person name="Singh D."/>
            <person name="Das A."/>
            <person name="Kant S."/>
            <person name="Prusty A."/>
            <person name="Tripathy S."/>
        </authorList>
    </citation>
    <scope>NUCLEOTIDE SEQUENCE</scope>
    <source>
        <strain evidence="2">VB521301</strain>
    </source>
</reference>
<reference evidence="3" key="1">
    <citation type="journal article" date="2015" name="Genome Announc.">
        <title>Draft Genome Sequence of Tolypothrix boutellei Strain VB521301.</title>
        <authorList>
            <person name="Chandrababunaidu M.M."/>
            <person name="Singh D."/>
            <person name="Sen D."/>
            <person name="Bhan S."/>
            <person name="Das S."/>
            <person name="Gupta A."/>
            <person name="Adhikary S.P."/>
            <person name="Tripathy S."/>
        </authorList>
    </citation>
    <scope>NUCLEOTIDE SEQUENCE</scope>
    <source>
        <strain evidence="3">VB521301</strain>
    </source>
</reference>
<dbReference type="SUPFAM" id="SSF82153">
    <property type="entry name" value="FAS1 domain"/>
    <property type="match status" value="1"/>
</dbReference>
<proteinExistence type="predicted"/>
<dbReference type="SMART" id="SM00554">
    <property type="entry name" value="FAS1"/>
    <property type="match status" value="1"/>
</dbReference>
<dbReference type="FunFam" id="2.30.180.10:FF:000032">
    <property type="entry name" value="Fasciclin domain-containing protein, putative"/>
    <property type="match status" value="1"/>
</dbReference>
<dbReference type="Pfam" id="PF02469">
    <property type="entry name" value="Fasciclin"/>
    <property type="match status" value="1"/>
</dbReference>
<evidence type="ECO:0000259" key="1">
    <source>
        <dbReference type="PROSITE" id="PS50213"/>
    </source>
</evidence>
<feature type="domain" description="FAS1" evidence="1">
    <location>
        <begin position="62"/>
        <end position="191"/>
    </location>
</feature>
<evidence type="ECO:0000313" key="2">
    <source>
        <dbReference type="EMBL" id="KAF3889718.1"/>
    </source>
</evidence>
<dbReference type="InterPro" id="IPR050904">
    <property type="entry name" value="Adhesion/Biosynth-related"/>
</dbReference>
<name>A0A0C1QN04_9CYAN</name>
<sequence>MLIQKKTTQNTKQLFKRLALIVGMAGVTTFISFPVLAKFYPPLALFQPSAYRSYPSYRNSEKNIADTLVAEKGKFANFVYELQQAGLLDELKQQGSFTIFAPSDEAFNALPKDVYQRYSQPENRLKVLKYHLVSRLITEKNLNGAEIPTVEGKSVKVTVGSDGVVKLNNAVGKPPSIQTKNGVIVEIDRVLLPPGF</sequence>
<protein>
    <submittedName>
        <fullName evidence="3">Beta-Ig-H3/fasciclin</fullName>
    </submittedName>
    <submittedName>
        <fullName evidence="2">Fasciclin domain-containing protein</fullName>
    </submittedName>
</protein>
<dbReference type="STRING" id="1479485.DA73_0237280"/>
<dbReference type="EMBL" id="JHEG02000059">
    <property type="protein sequence ID" value="KIE06899.1"/>
    <property type="molecule type" value="Genomic_DNA"/>
</dbReference>
<dbReference type="Gene3D" id="2.30.180.10">
    <property type="entry name" value="FAS1 domain"/>
    <property type="match status" value="1"/>
</dbReference>
<dbReference type="PANTHER" id="PTHR10900:SF77">
    <property type="entry name" value="FI19380P1"/>
    <property type="match status" value="1"/>
</dbReference>
<keyword evidence="4" id="KW-1185">Reference proteome</keyword>
<gene>
    <name evidence="3" type="ORF">DA73_0237280</name>
    <name evidence="2" type="ORF">DA73_0400032785</name>
</gene>
<dbReference type="EMBL" id="JHEG04000001">
    <property type="protein sequence ID" value="KAF3889718.1"/>
    <property type="molecule type" value="Genomic_DNA"/>
</dbReference>
<dbReference type="OrthoDB" id="516481at2"/>
<accession>A0A0C1QN04</accession>
<dbReference type="PROSITE" id="PS50213">
    <property type="entry name" value="FAS1"/>
    <property type="match status" value="1"/>
</dbReference>
<evidence type="ECO:0000313" key="4">
    <source>
        <dbReference type="Proteomes" id="UP000029738"/>
    </source>
</evidence>
<dbReference type="InterPro" id="IPR000782">
    <property type="entry name" value="FAS1_domain"/>
</dbReference>